<dbReference type="Pfam" id="PF01151">
    <property type="entry name" value="ELO"/>
    <property type="match status" value="1"/>
</dbReference>
<dbReference type="SMR" id="A0A232EUK2"/>
<protein>
    <recommendedName>
        <fullName evidence="10">Elongation of very long chain fatty acids protein</fullName>
        <ecNumber evidence="10">2.3.1.199</ecNumber>
    </recommendedName>
    <alternativeName>
        <fullName evidence="10">Very-long-chain 3-oxoacyl-CoA synthase</fullName>
    </alternativeName>
</protein>
<dbReference type="InterPro" id="IPR002076">
    <property type="entry name" value="ELO_fam"/>
</dbReference>
<comment type="catalytic activity">
    <reaction evidence="10">
        <text>a very-long-chain acyl-CoA + malonyl-CoA + H(+) = a very-long-chain 3-oxoacyl-CoA + CO2 + CoA</text>
        <dbReference type="Rhea" id="RHEA:32727"/>
        <dbReference type="ChEBI" id="CHEBI:15378"/>
        <dbReference type="ChEBI" id="CHEBI:16526"/>
        <dbReference type="ChEBI" id="CHEBI:57287"/>
        <dbReference type="ChEBI" id="CHEBI:57384"/>
        <dbReference type="ChEBI" id="CHEBI:90725"/>
        <dbReference type="ChEBI" id="CHEBI:90736"/>
        <dbReference type="EC" id="2.3.1.199"/>
    </reaction>
</comment>
<comment type="subcellular location">
    <subcellularLocation>
        <location evidence="1">Membrane</location>
        <topology evidence="1">Multi-pass membrane protein</topology>
    </subcellularLocation>
</comment>
<evidence type="ECO:0000256" key="6">
    <source>
        <dbReference type="ARBA" id="ARBA00022989"/>
    </source>
</evidence>
<evidence type="ECO:0000256" key="5">
    <source>
        <dbReference type="ARBA" id="ARBA00022832"/>
    </source>
</evidence>
<sequence>MEIWNSIYKGYLDTEKDPRTTEWYYAKYPQIMYLTFAGYLYFVLRCGPRYMENRPAYSLKTFIKYYNIFQIIYNSWIVYACIKNGMFTDIGLGCVFVDRSPTGKPMELVHVYYWTSMLKVIDLIETVVFVLRKKQRQISFLHLYHHISTIYISQMSIKYYPGGMATFPIVVNSSIHVIMYTYYLLSSQGPKVQKIINPFKPYITIMQMVQFFVLLGHTLQAFFPYCTVPKWGAIVMFTNLVINFVLFYNFYRQNYKKPVKPKKS</sequence>
<evidence type="ECO:0000256" key="3">
    <source>
        <dbReference type="ARBA" id="ARBA00022679"/>
    </source>
</evidence>
<keyword evidence="6 10" id="KW-1133">Transmembrane helix</keyword>
<dbReference type="STRING" id="543379.A0A232EUK2"/>
<keyword evidence="12" id="KW-1185">Reference proteome</keyword>
<keyword evidence="8 10" id="KW-0472">Membrane</keyword>
<dbReference type="EC" id="2.3.1.199" evidence="10"/>
<dbReference type="GO" id="GO:0005789">
    <property type="term" value="C:endoplasmic reticulum membrane"/>
    <property type="evidence" value="ECO:0007669"/>
    <property type="project" value="TreeGrafter"/>
</dbReference>
<dbReference type="GO" id="GO:0034625">
    <property type="term" value="P:fatty acid elongation, monounsaturated fatty acid"/>
    <property type="evidence" value="ECO:0007669"/>
    <property type="project" value="TreeGrafter"/>
</dbReference>
<accession>A0A232EUK2</accession>
<feature type="transmembrane region" description="Helical" evidence="10">
    <location>
        <begin position="111"/>
        <end position="131"/>
    </location>
</feature>
<keyword evidence="7 10" id="KW-0443">Lipid metabolism</keyword>
<proteinExistence type="inferred from homology"/>
<dbReference type="AlphaFoldDB" id="A0A232EUK2"/>
<feature type="transmembrane region" description="Helical" evidence="10">
    <location>
        <begin position="25"/>
        <end position="44"/>
    </location>
</feature>
<feature type="transmembrane region" description="Helical" evidence="10">
    <location>
        <begin position="143"/>
        <end position="160"/>
    </location>
</feature>
<dbReference type="EMBL" id="NNAY01002114">
    <property type="protein sequence ID" value="OXU22039.1"/>
    <property type="molecule type" value="Genomic_DNA"/>
</dbReference>
<evidence type="ECO:0000256" key="10">
    <source>
        <dbReference type="RuleBase" id="RU361115"/>
    </source>
</evidence>
<dbReference type="GO" id="GO:0030148">
    <property type="term" value="P:sphingolipid biosynthetic process"/>
    <property type="evidence" value="ECO:0007669"/>
    <property type="project" value="TreeGrafter"/>
</dbReference>
<dbReference type="OrthoDB" id="434092at2759"/>
<keyword evidence="3 10" id="KW-0808">Transferase</keyword>
<feature type="transmembrane region" description="Helical" evidence="10">
    <location>
        <begin position="231"/>
        <end position="251"/>
    </location>
</feature>
<dbReference type="PANTHER" id="PTHR11157">
    <property type="entry name" value="FATTY ACID ACYL TRANSFERASE-RELATED"/>
    <property type="match status" value="1"/>
</dbReference>
<evidence type="ECO:0000256" key="9">
    <source>
        <dbReference type="ARBA" id="ARBA00023160"/>
    </source>
</evidence>
<evidence type="ECO:0000313" key="11">
    <source>
        <dbReference type="EMBL" id="OXU22039.1"/>
    </source>
</evidence>
<name>A0A232EUK2_9HYME</name>
<keyword evidence="4 10" id="KW-0812">Transmembrane</keyword>
<keyword evidence="2 10" id="KW-0444">Lipid biosynthesis</keyword>
<comment type="caution">
    <text evidence="11">The sequence shown here is derived from an EMBL/GenBank/DDBJ whole genome shotgun (WGS) entry which is preliminary data.</text>
</comment>
<evidence type="ECO:0000256" key="7">
    <source>
        <dbReference type="ARBA" id="ARBA00023098"/>
    </source>
</evidence>
<dbReference type="Proteomes" id="UP000215335">
    <property type="component" value="Unassembled WGS sequence"/>
</dbReference>
<dbReference type="GO" id="GO:0009922">
    <property type="term" value="F:fatty acid elongase activity"/>
    <property type="evidence" value="ECO:0007669"/>
    <property type="project" value="UniProtKB-EC"/>
</dbReference>
<dbReference type="PANTHER" id="PTHR11157:SF113">
    <property type="entry name" value="ELONGATION OF VERY LONG CHAIN FATTY ACIDS PROTEIN"/>
    <property type="match status" value="1"/>
</dbReference>
<comment type="similarity">
    <text evidence="10">Belongs to the ELO family.</text>
</comment>
<evidence type="ECO:0000256" key="1">
    <source>
        <dbReference type="ARBA" id="ARBA00004141"/>
    </source>
</evidence>
<reference evidence="11 12" key="1">
    <citation type="journal article" date="2017" name="Curr. Biol.">
        <title>The Evolution of Venom by Co-option of Single-Copy Genes.</title>
        <authorList>
            <person name="Martinson E.O."/>
            <person name="Mrinalini"/>
            <person name="Kelkar Y.D."/>
            <person name="Chang C.H."/>
            <person name="Werren J.H."/>
        </authorList>
    </citation>
    <scope>NUCLEOTIDE SEQUENCE [LARGE SCALE GENOMIC DNA]</scope>
    <source>
        <strain evidence="11 12">Alberta</strain>
        <tissue evidence="11">Whole body</tissue>
    </source>
</reference>
<evidence type="ECO:0000256" key="4">
    <source>
        <dbReference type="ARBA" id="ARBA00022692"/>
    </source>
</evidence>
<dbReference type="GO" id="GO:0034626">
    <property type="term" value="P:fatty acid elongation, polyunsaturated fatty acid"/>
    <property type="evidence" value="ECO:0007669"/>
    <property type="project" value="TreeGrafter"/>
</dbReference>
<evidence type="ECO:0000256" key="2">
    <source>
        <dbReference type="ARBA" id="ARBA00022516"/>
    </source>
</evidence>
<feature type="transmembrane region" description="Helical" evidence="10">
    <location>
        <begin position="166"/>
        <end position="185"/>
    </location>
</feature>
<dbReference type="GO" id="GO:0042761">
    <property type="term" value="P:very long-chain fatty acid biosynthetic process"/>
    <property type="evidence" value="ECO:0007669"/>
    <property type="project" value="TreeGrafter"/>
</dbReference>
<gene>
    <name evidence="11" type="ORF">TSAR_001914</name>
</gene>
<feature type="transmembrane region" description="Helical" evidence="10">
    <location>
        <begin position="65"/>
        <end position="82"/>
    </location>
</feature>
<keyword evidence="9 10" id="KW-0275">Fatty acid biosynthesis</keyword>
<organism evidence="11 12">
    <name type="scientific">Trichomalopsis sarcophagae</name>
    <dbReference type="NCBI Taxonomy" id="543379"/>
    <lineage>
        <taxon>Eukaryota</taxon>
        <taxon>Metazoa</taxon>
        <taxon>Ecdysozoa</taxon>
        <taxon>Arthropoda</taxon>
        <taxon>Hexapoda</taxon>
        <taxon>Insecta</taxon>
        <taxon>Pterygota</taxon>
        <taxon>Neoptera</taxon>
        <taxon>Endopterygota</taxon>
        <taxon>Hymenoptera</taxon>
        <taxon>Apocrita</taxon>
        <taxon>Proctotrupomorpha</taxon>
        <taxon>Chalcidoidea</taxon>
        <taxon>Pteromalidae</taxon>
        <taxon>Pteromalinae</taxon>
        <taxon>Trichomalopsis</taxon>
    </lineage>
</organism>
<evidence type="ECO:0000256" key="8">
    <source>
        <dbReference type="ARBA" id="ARBA00023136"/>
    </source>
</evidence>
<dbReference type="GO" id="GO:0019367">
    <property type="term" value="P:fatty acid elongation, saturated fatty acid"/>
    <property type="evidence" value="ECO:0007669"/>
    <property type="project" value="TreeGrafter"/>
</dbReference>
<keyword evidence="5 10" id="KW-0276">Fatty acid metabolism</keyword>
<evidence type="ECO:0000313" key="12">
    <source>
        <dbReference type="Proteomes" id="UP000215335"/>
    </source>
</evidence>
<feature type="transmembrane region" description="Helical" evidence="10">
    <location>
        <begin position="205"/>
        <end position="225"/>
    </location>
</feature>